<dbReference type="Proteomes" id="UP000198727">
    <property type="component" value="Unassembled WGS sequence"/>
</dbReference>
<dbReference type="Gene3D" id="1.10.4030.10">
    <property type="entry name" value="Porin chaperone SurA, peptide-binding domain"/>
    <property type="match status" value="1"/>
</dbReference>
<reference evidence="4" key="1">
    <citation type="submission" date="2016-10" db="EMBL/GenBank/DDBJ databases">
        <authorList>
            <person name="Varghese N."/>
            <person name="Submissions S."/>
        </authorList>
    </citation>
    <scope>NUCLEOTIDE SEQUENCE [LARGE SCALE GENOMIC DNA]</scope>
    <source>
        <strain evidence="4">CGMCC 4.5579</strain>
    </source>
</reference>
<dbReference type="PROSITE" id="PS51257">
    <property type="entry name" value="PROKAR_LIPOPROTEIN"/>
    <property type="match status" value="1"/>
</dbReference>
<name>A0A1I5Q0B2_9PSEU</name>
<dbReference type="STRING" id="587909.SAMN05421810_102465"/>
<proteinExistence type="predicted"/>
<dbReference type="InterPro" id="IPR027304">
    <property type="entry name" value="Trigger_fact/SurA_dom_sf"/>
</dbReference>
<organism evidence="3 4">
    <name type="scientific">Amycolatopsis arida</name>
    <dbReference type="NCBI Taxonomy" id="587909"/>
    <lineage>
        <taxon>Bacteria</taxon>
        <taxon>Bacillati</taxon>
        <taxon>Actinomycetota</taxon>
        <taxon>Actinomycetes</taxon>
        <taxon>Pseudonocardiales</taxon>
        <taxon>Pseudonocardiaceae</taxon>
        <taxon>Amycolatopsis</taxon>
    </lineage>
</organism>
<sequence>MRIIGRSRVLLTARAVAVAVVSALVLAGCGSGPSQVTSAAIVGDHSIPLDAVQSEIQWLLDNVPEAQQAREQRKFDTISRQIVQSRIVHHLLGVATEREGLRVDPREVTELVDSAGGVDQAARSVGVTPDRIRDVAADQLLLQQLGQRYVDRLSVDFVGTVITQESPGNTAEDQARDLGERLVAAPAAAPRVLREAGHQVIDQRMSLAQAIQSSPELAGSALFGSAPGTVVVIQPSRQESGWLVALVKDRQLRPANGGGTHQSARVPGLPAQADPTRPDPHRPDATRSDPTQPDPSEPDAAHGAPSQGDAAQAGTRQGEPSQGDPAQTDPGQEDPSQGGAAGQPNGARQSDPQQLYRVGLRMLQPIAEELGVRVNPRYGVWDAAGMSVVPSEEEVTGHLLHPRTVQP</sequence>
<evidence type="ECO:0000313" key="4">
    <source>
        <dbReference type="Proteomes" id="UP000198727"/>
    </source>
</evidence>
<dbReference type="SUPFAM" id="SSF109998">
    <property type="entry name" value="Triger factor/SurA peptide-binding domain-like"/>
    <property type="match status" value="1"/>
</dbReference>
<keyword evidence="2" id="KW-0732">Signal</keyword>
<feature type="signal peptide" evidence="2">
    <location>
        <begin position="1"/>
        <end position="27"/>
    </location>
</feature>
<feature type="chain" id="PRO_5039167030" evidence="2">
    <location>
        <begin position="28"/>
        <end position="407"/>
    </location>
</feature>
<dbReference type="AlphaFoldDB" id="A0A1I5Q0B2"/>
<keyword evidence="4" id="KW-1185">Reference proteome</keyword>
<dbReference type="Pfam" id="PF13624">
    <property type="entry name" value="SurA_N_3"/>
    <property type="match status" value="1"/>
</dbReference>
<protein>
    <submittedName>
        <fullName evidence="3">SurA N-terminal domain-containing protein</fullName>
    </submittedName>
</protein>
<accession>A0A1I5Q0B2</accession>
<gene>
    <name evidence="3" type="ORF">SAMN05421810_102465</name>
</gene>
<evidence type="ECO:0000256" key="1">
    <source>
        <dbReference type="SAM" id="MobiDB-lite"/>
    </source>
</evidence>
<dbReference type="EMBL" id="FOWW01000002">
    <property type="protein sequence ID" value="SFP39665.1"/>
    <property type="molecule type" value="Genomic_DNA"/>
</dbReference>
<evidence type="ECO:0000313" key="3">
    <source>
        <dbReference type="EMBL" id="SFP39665.1"/>
    </source>
</evidence>
<feature type="compositionally biased region" description="Basic and acidic residues" evidence="1">
    <location>
        <begin position="276"/>
        <end position="287"/>
    </location>
</feature>
<evidence type="ECO:0000256" key="2">
    <source>
        <dbReference type="SAM" id="SignalP"/>
    </source>
</evidence>
<dbReference type="OrthoDB" id="5175106at2"/>
<dbReference type="RefSeq" id="WP_092529218.1">
    <property type="nucleotide sequence ID" value="NZ_FOWW01000002.1"/>
</dbReference>
<feature type="region of interest" description="Disordered" evidence="1">
    <location>
        <begin position="253"/>
        <end position="356"/>
    </location>
</feature>